<dbReference type="Gene3D" id="3.40.630.30">
    <property type="match status" value="1"/>
</dbReference>
<gene>
    <name evidence="2" type="ORF">A4A49_19871</name>
</gene>
<feature type="domain" description="N-acetyltransferase" evidence="1">
    <location>
        <begin position="210"/>
        <end position="291"/>
    </location>
</feature>
<dbReference type="EMBL" id="MJEQ01037187">
    <property type="protein sequence ID" value="OIT03580.1"/>
    <property type="molecule type" value="Genomic_DNA"/>
</dbReference>
<dbReference type="AlphaFoldDB" id="A0A1J6IGR5"/>
<reference evidence="2" key="1">
    <citation type="submission" date="2016-11" db="EMBL/GenBank/DDBJ databases">
        <title>The genome of Nicotiana attenuata.</title>
        <authorList>
            <person name="Xu S."/>
            <person name="Brockmoeller T."/>
            <person name="Gaquerel E."/>
            <person name="Navarro A."/>
            <person name="Kuhl H."/>
            <person name="Gase K."/>
            <person name="Ling Z."/>
            <person name="Zhou W."/>
            <person name="Kreitzer C."/>
            <person name="Stanke M."/>
            <person name="Tang H."/>
            <person name="Lyons E."/>
            <person name="Pandey P."/>
            <person name="Pandey S.P."/>
            <person name="Timmermann B."/>
            <person name="Baldwin I.T."/>
        </authorList>
    </citation>
    <scope>NUCLEOTIDE SEQUENCE [LARGE SCALE GENOMIC DNA]</scope>
    <source>
        <strain evidence="2">UT</strain>
    </source>
</reference>
<sequence length="291" mass="33264">MSTMALQSSGFLTNSCSKMGSLSRHLRISASWTMSLDQNSSGIGRKELSTEFHGYPVLQSQSEASYRSNLHFDRMQLPDEEVLDQENRLEFGQFMAREAMLDEEYWTAAWLRAESHWEDRQNDRYINNYKRKYAEQEFNALKRICKAKIGQRCTCIVTVRNEEKNIRHTVLKSVVGTLDLMIGHLSHGEDFPGERVNAQVFCNIERRSSNRYGYIANLCVAKSARRQGIARNMLHYAIRSAKANGAEKVFVHVHTDNGPAQNLYQKVGFEVVEAANLKLSEEQPHLLLLAA</sequence>
<name>A0A1J6IGR5_NICAT</name>
<dbReference type="PROSITE" id="PS51186">
    <property type="entry name" value="GNAT"/>
    <property type="match status" value="1"/>
</dbReference>
<dbReference type="PANTHER" id="PTHR47426:SF3">
    <property type="entry name" value="GCN5-RELATED N-ACETYLTRANSFERASE 6, CHLOROPLASTIC"/>
    <property type="match status" value="1"/>
</dbReference>
<comment type="caution">
    <text evidence="2">The sequence shown here is derived from an EMBL/GenBank/DDBJ whole genome shotgun (WGS) entry which is preliminary data.</text>
</comment>
<evidence type="ECO:0000313" key="3">
    <source>
        <dbReference type="Proteomes" id="UP000187609"/>
    </source>
</evidence>
<evidence type="ECO:0000259" key="1">
    <source>
        <dbReference type="PROSITE" id="PS51186"/>
    </source>
</evidence>
<proteinExistence type="predicted"/>
<keyword evidence="3" id="KW-1185">Reference proteome</keyword>
<dbReference type="Gramene" id="OIT03580">
    <property type="protein sequence ID" value="OIT03580"/>
    <property type="gene ID" value="A4A49_19871"/>
</dbReference>
<dbReference type="InterPro" id="IPR016181">
    <property type="entry name" value="Acyl_CoA_acyltransferase"/>
</dbReference>
<dbReference type="OMA" id="FMAHEAV"/>
<dbReference type="Proteomes" id="UP000187609">
    <property type="component" value="Unassembled WGS sequence"/>
</dbReference>
<accession>A0A1J6IGR5</accession>
<dbReference type="SUPFAM" id="SSF55729">
    <property type="entry name" value="Acyl-CoA N-acyltransferases (Nat)"/>
    <property type="match status" value="1"/>
</dbReference>
<dbReference type="Pfam" id="PF00583">
    <property type="entry name" value="Acetyltransf_1"/>
    <property type="match status" value="1"/>
</dbReference>
<dbReference type="InterPro" id="IPR000182">
    <property type="entry name" value="GNAT_dom"/>
</dbReference>
<dbReference type="CDD" id="cd04301">
    <property type="entry name" value="NAT_SF"/>
    <property type="match status" value="1"/>
</dbReference>
<dbReference type="GO" id="GO:0008080">
    <property type="term" value="F:N-acetyltransferase activity"/>
    <property type="evidence" value="ECO:0007669"/>
    <property type="project" value="EnsemblPlants"/>
</dbReference>
<dbReference type="PANTHER" id="PTHR47426">
    <property type="entry name" value="ACYL-COA N-ACYLTRANSFERASES (NAT) SUPERFAMILY PROTEIN"/>
    <property type="match status" value="1"/>
</dbReference>
<organism evidence="2 3">
    <name type="scientific">Nicotiana attenuata</name>
    <name type="common">Coyote tobacco</name>
    <dbReference type="NCBI Taxonomy" id="49451"/>
    <lineage>
        <taxon>Eukaryota</taxon>
        <taxon>Viridiplantae</taxon>
        <taxon>Streptophyta</taxon>
        <taxon>Embryophyta</taxon>
        <taxon>Tracheophyta</taxon>
        <taxon>Spermatophyta</taxon>
        <taxon>Magnoliopsida</taxon>
        <taxon>eudicotyledons</taxon>
        <taxon>Gunneridae</taxon>
        <taxon>Pentapetalae</taxon>
        <taxon>asterids</taxon>
        <taxon>lamiids</taxon>
        <taxon>Solanales</taxon>
        <taxon>Solanaceae</taxon>
        <taxon>Nicotianoideae</taxon>
        <taxon>Nicotianeae</taxon>
        <taxon>Nicotiana</taxon>
    </lineage>
</organism>
<dbReference type="OrthoDB" id="41532at2759"/>
<protein>
    <recommendedName>
        <fullName evidence="1">N-acetyltransferase domain-containing protein</fullName>
    </recommendedName>
</protein>
<evidence type="ECO:0000313" key="2">
    <source>
        <dbReference type="EMBL" id="OIT03580.1"/>
    </source>
</evidence>
<dbReference type="KEGG" id="nau:109225625"/>